<organism evidence="1 2">
    <name type="scientific">Daphnia pulex</name>
    <name type="common">Water flea</name>
    <dbReference type="NCBI Taxonomy" id="6669"/>
    <lineage>
        <taxon>Eukaryota</taxon>
        <taxon>Metazoa</taxon>
        <taxon>Ecdysozoa</taxon>
        <taxon>Arthropoda</taxon>
        <taxon>Crustacea</taxon>
        <taxon>Branchiopoda</taxon>
        <taxon>Diplostraca</taxon>
        <taxon>Cladocera</taxon>
        <taxon>Anomopoda</taxon>
        <taxon>Daphniidae</taxon>
        <taxon>Daphnia</taxon>
    </lineage>
</organism>
<proteinExistence type="predicted"/>
<dbReference type="InParanoid" id="E9GGM7"/>
<accession>E9GGM7</accession>
<dbReference type="HOGENOM" id="CLU_937698_0_0_1"/>
<protein>
    <submittedName>
        <fullName evidence="1">Uncharacterized protein</fullName>
    </submittedName>
</protein>
<sequence length="297" mass="33740">MDSNDNHVIQGLEALLGSEDLNEVSPVSHSKSFEEMRTRFRDSFSLDQSKDSGITFSNLSFRHLPSVNTSIQNQSMESGYSCELYDTPFSFKPAVNVSFDGCYIEDDFTPVTEDLASRFQDSRWSAKPKTGILSSAVSHGGDLKSKPNPSSALTIKEAYAMVKYTHVMRKCWDNICCIRKLRTELTQKPMDLELYPVEWNLICLLDAFKNETIELTKDLSDSKLASLLHEIQNSLELVYTNTGCNAKDWDMLKQLQKLTSNLFVALYSQCLLQNSMSTPAEDKFRSEKRFQIWNSLA</sequence>
<keyword evidence="2" id="KW-1185">Reference proteome</keyword>
<reference evidence="1 2" key="1">
    <citation type="journal article" date="2011" name="Science">
        <title>The ecoresponsive genome of Daphnia pulex.</title>
        <authorList>
            <person name="Colbourne J.K."/>
            <person name="Pfrender M.E."/>
            <person name="Gilbert D."/>
            <person name="Thomas W.K."/>
            <person name="Tucker A."/>
            <person name="Oakley T.H."/>
            <person name="Tokishita S."/>
            <person name="Aerts A."/>
            <person name="Arnold G.J."/>
            <person name="Basu M.K."/>
            <person name="Bauer D.J."/>
            <person name="Caceres C.E."/>
            <person name="Carmel L."/>
            <person name="Casola C."/>
            <person name="Choi J.H."/>
            <person name="Detter J.C."/>
            <person name="Dong Q."/>
            <person name="Dusheyko S."/>
            <person name="Eads B.D."/>
            <person name="Frohlich T."/>
            <person name="Geiler-Samerotte K.A."/>
            <person name="Gerlach D."/>
            <person name="Hatcher P."/>
            <person name="Jogdeo S."/>
            <person name="Krijgsveld J."/>
            <person name="Kriventseva E.V."/>
            <person name="Kultz D."/>
            <person name="Laforsch C."/>
            <person name="Lindquist E."/>
            <person name="Lopez J."/>
            <person name="Manak J.R."/>
            <person name="Muller J."/>
            <person name="Pangilinan J."/>
            <person name="Patwardhan R.P."/>
            <person name="Pitluck S."/>
            <person name="Pritham E.J."/>
            <person name="Rechtsteiner A."/>
            <person name="Rho M."/>
            <person name="Rogozin I.B."/>
            <person name="Sakarya O."/>
            <person name="Salamov A."/>
            <person name="Schaack S."/>
            <person name="Shapiro H."/>
            <person name="Shiga Y."/>
            <person name="Skalitzky C."/>
            <person name="Smith Z."/>
            <person name="Souvorov A."/>
            <person name="Sung W."/>
            <person name="Tang Z."/>
            <person name="Tsuchiya D."/>
            <person name="Tu H."/>
            <person name="Vos H."/>
            <person name="Wang M."/>
            <person name="Wolf Y.I."/>
            <person name="Yamagata H."/>
            <person name="Yamada T."/>
            <person name="Ye Y."/>
            <person name="Shaw J.R."/>
            <person name="Andrews J."/>
            <person name="Crease T.J."/>
            <person name="Tang H."/>
            <person name="Lucas S.M."/>
            <person name="Robertson H.M."/>
            <person name="Bork P."/>
            <person name="Koonin E.V."/>
            <person name="Zdobnov E.M."/>
            <person name="Grigoriev I.V."/>
            <person name="Lynch M."/>
            <person name="Boore J.L."/>
        </authorList>
    </citation>
    <scope>NUCLEOTIDE SEQUENCE [LARGE SCALE GENOMIC DNA]</scope>
</reference>
<evidence type="ECO:0000313" key="2">
    <source>
        <dbReference type="Proteomes" id="UP000000305"/>
    </source>
</evidence>
<dbReference type="KEGG" id="dpx:DAPPUDRAFT_303434"/>
<dbReference type="EMBL" id="GL732543">
    <property type="protein sequence ID" value="EFX81460.1"/>
    <property type="molecule type" value="Genomic_DNA"/>
</dbReference>
<dbReference type="AlphaFoldDB" id="E9GGM7"/>
<evidence type="ECO:0000313" key="1">
    <source>
        <dbReference type="EMBL" id="EFX81460.1"/>
    </source>
</evidence>
<name>E9GGM7_DAPPU</name>
<gene>
    <name evidence="1" type="ORF">DAPPUDRAFT_303434</name>
</gene>
<dbReference type="Proteomes" id="UP000000305">
    <property type="component" value="Unassembled WGS sequence"/>
</dbReference>
<dbReference type="OrthoDB" id="6336268at2759"/>